<dbReference type="Pfam" id="PF03171">
    <property type="entry name" value="2OG-FeII_Oxy"/>
    <property type="match status" value="1"/>
</dbReference>
<accession>A0ABR8EAD1</accession>
<evidence type="ECO:0000313" key="5">
    <source>
        <dbReference type="Proteomes" id="UP000641954"/>
    </source>
</evidence>
<reference evidence="4 5" key="1">
    <citation type="journal article" date="2020" name="ISME J.">
        <title>Comparative genomics reveals insights into cyanobacterial evolution and habitat adaptation.</title>
        <authorList>
            <person name="Chen M.Y."/>
            <person name="Teng W.K."/>
            <person name="Zhao L."/>
            <person name="Hu C.X."/>
            <person name="Zhou Y.K."/>
            <person name="Han B.P."/>
            <person name="Song L.R."/>
            <person name="Shu W.S."/>
        </authorList>
    </citation>
    <scope>NUCLEOTIDE SEQUENCE [LARGE SCALE GENOMIC DNA]</scope>
    <source>
        <strain evidence="4 5">FACHB-1370</strain>
    </source>
</reference>
<dbReference type="Proteomes" id="UP000641954">
    <property type="component" value="Unassembled WGS sequence"/>
</dbReference>
<name>A0ABR8EAD1_9CYAN</name>
<feature type="domain" description="Fe2OG dioxygenase" evidence="3">
    <location>
        <begin position="175"/>
        <end position="298"/>
    </location>
</feature>
<gene>
    <name evidence="4" type="ORF">H6G72_07030</name>
</gene>
<comment type="similarity">
    <text evidence="2">Belongs to the iron/ascorbate-dependent oxidoreductase family.</text>
</comment>
<dbReference type="InterPro" id="IPR026992">
    <property type="entry name" value="DIOX_N"/>
</dbReference>
<dbReference type="Pfam" id="PF14226">
    <property type="entry name" value="DIOX_N"/>
    <property type="match status" value="1"/>
</dbReference>
<comment type="pathway">
    <text evidence="1">Antibiotic biosynthesis.</text>
</comment>
<dbReference type="Gene3D" id="2.60.120.330">
    <property type="entry name" value="B-lactam Antibiotic, Isopenicillin N Synthase, Chain"/>
    <property type="match status" value="1"/>
</dbReference>
<keyword evidence="5" id="KW-1185">Reference proteome</keyword>
<comment type="caution">
    <text evidence="4">The sequence shown here is derived from an EMBL/GenBank/DDBJ whole genome shotgun (WGS) entry which is preliminary data.</text>
</comment>
<dbReference type="PROSITE" id="PS51471">
    <property type="entry name" value="FE2OG_OXY"/>
    <property type="match status" value="1"/>
</dbReference>
<dbReference type="InterPro" id="IPR044861">
    <property type="entry name" value="IPNS-like_FE2OG_OXY"/>
</dbReference>
<keyword evidence="2" id="KW-0479">Metal-binding</keyword>
<dbReference type="PANTHER" id="PTHR47990">
    <property type="entry name" value="2-OXOGLUTARATE (2OG) AND FE(II)-DEPENDENT OXYGENASE SUPERFAMILY PROTEIN-RELATED"/>
    <property type="match status" value="1"/>
</dbReference>
<keyword evidence="2" id="KW-0408">Iron</keyword>
<dbReference type="InterPro" id="IPR005123">
    <property type="entry name" value="Oxoglu/Fe-dep_dioxygenase_dom"/>
</dbReference>
<organism evidence="4 5">
    <name type="scientific">Planktothricoides raciborskii FACHB-1370</name>
    <dbReference type="NCBI Taxonomy" id="2949576"/>
    <lineage>
        <taxon>Bacteria</taxon>
        <taxon>Bacillati</taxon>
        <taxon>Cyanobacteriota</taxon>
        <taxon>Cyanophyceae</taxon>
        <taxon>Oscillatoriophycideae</taxon>
        <taxon>Oscillatoriales</taxon>
        <taxon>Oscillatoriaceae</taxon>
        <taxon>Planktothricoides</taxon>
    </lineage>
</organism>
<dbReference type="EMBL" id="JACJSK010000007">
    <property type="protein sequence ID" value="MBD2543606.1"/>
    <property type="molecule type" value="Genomic_DNA"/>
</dbReference>
<evidence type="ECO:0000256" key="2">
    <source>
        <dbReference type="RuleBase" id="RU003682"/>
    </source>
</evidence>
<protein>
    <submittedName>
        <fullName evidence="4">Isopenicillin N synthase family oxygenase</fullName>
    </submittedName>
</protein>
<evidence type="ECO:0000313" key="4">
    <source>
        <dbReference type="EMBL" id="MBD2543606.1"/>
    </source>
</evidence>
<dbReference type="RefSeq" id="WP_190877710.1">
    <property type="nucleotide sequence ID" value="NZ_JACJSK010000007.1"/>
</dbReference>
<sequence length="348" mass="39849">MTYTKLQTNLQISFPTFDLDLRQATTTQEKKNLGKEIVKALQQDSLIQIKKNEQEDLLTANALMQNKLFFSRTLEEKKAYTSDLTYTGYVYSGEEKKGGQYDLVELYTVFPDIQEEQDFDIPCHGPAIYPTEDYKQAITTYMKATGDMCDILLELIGLGLNYDDPNFLKDIAKKGFHHSRNLRFKSQKETSGASNGISAHSDYGFLIAASQDDVGGLYVRPIQNNEYRGRNWLDDETTIGAYNNDPGWAFVTPKPSVWTVFVGDMLELATQGSLRANLHKVKLHPEKERFAIAYFHEPRFNQKFTSINSRGNTKQFTYGEHLTKMYTKAYPTRPTTTRILQQNLMTNL</sequence>
<keyword evidence="2" id="KW-0560">Oxidoreductase</keyword>
<dbReference type="InterPro" id="IPR027443">
    <property type="entry name" value="IPNS-like_sf"/>
</dbReference>
<evidence type="ECO:0000256" key="1">
    <source>
        <dbReference type="ARBA" id="ARBA00004792"/>
    </source>
</evidence>
<dbReference type="InterPro" id="IPR050231">
    <property type="entry name" value="Iron_ascorbate_oxido_reductase"/>
</dbReference>
<evidence type="ECO:0000259" key="3">
    <source>
        <dbReference type="PROSITE" id="PS51471"/>
    </source>
</evidence>
<dbReference type="SUPFAM" id="SSF51197">
    <property type="entry name" value="Clavaminate synthase-like"/>
    <property type="match status" value="1"/>
</dbReference>
<proteinExistence type="inferred from homology"/>